<keyword evidence="1" id="KW-0732">Signal</keyword>
<name>A0A2K3UYP8_9DEIO</name>
<dbReference type="InterPro" id="IPR014468">
    <property type="entry name" value="UCP014979"/>
</dbReference>
<sequence>MKRNVMLFTLLLGSALAQSPSPISLNLVMSLVKNVTVGGKVTEQVVASPKSVFPGDVISQTVTVRNNTGKAIQNVPVKLPVPKSTSYLAAERGLNVVRAEYSIDGGQTFAAAPLKKTVTVVENGKSVRKEVEVKPNEYTAVRWVIGELAAGQSLKLGYRVQVK</sequence>
<evidence type="ECO:0000313" key="3">
    <source>
        <dbReference type="Proteomes" id="UP000236379"/>
    </source>
</evidence>
<dbReference type="PIRSF" id="PIRSF014979">
    <property type="entry name" value="UCP014979"/>
    <property type="match status" value="1"/>
</dbReference>
<dbReference type="EMBL" id="PPPD01000001">
    <property type="protein sequence ID" value="PNY81645.1"/>
    <property type="molecule type" value="Genomic_DNA"/>
</dbReference>
<proteinExistence type="predicted"/>
<evidence type="ECO:0008006" key="4">
    <source>
        <dbReference type="Google" id="ProtNLM"/>
    </source>
</evidence>
<dbReference type="RefSeq" id="WP_103312086.1">
    <property type="nucleotide sequence ID" value="NZ_PPPD01000001.1"/>
</dbReference>
<dbReference type="AlphaFoldDB" id="A0A2K3UYP8"/>
<protein>
    <recommendedName>
        <fullName evidence="4">DUF11 domain-containing protein</fullName>
    </recommendedName>
</protein>
<reference evidence="2 3" key="1">
    <citation type="submission" date="2018-01" db="EMBL/GenBank/DDBJ databases">
        <title>Deinococcus koreensis sp. nov., a radiation-resistant bacterium isolated from river water.</title>
        <authorList>
            <person name="Choi A."/>
        </authorList>
    </citation>
    <scope>NUCLEOTIDE SEQUENCE [LARGE SCALE GENOMIC DNA]</scope>
    <source>
        <strain evidence="2 3">SJW1-2</strain>
    </source>
</reference>
<comment type="caution">
    <text evidence="2">The sequence shown here is derived from an EMBL/GenBank/DDBJ whole genome shotgun (WGS) entry which is preliminary data.</text>
</comment>
<evidence type="ECO:0000313" key="2">
    <source>
        <dbReference type="EMBL" id="PNY81645.1"/>
    </source>
</evidence>
<feature type="signal peptide" evidence="1">
    <location>
        <begin position="1"/>
        <end position="17"/>
    </location>
</feature>
<keyword evidence="3" id="KW-1185">Reference proteome</keyword>
<evidence type="ECO:0000256" key="1">
    <source>
        <dbReference type="SAM" id="SignalP"/>
    </source>
</evidence>
<gene>
    <name evidence="2" type="ORF">CVO96_09905</name>
</gene>
<feature type="chain" id="PRO_5014474638" description="DUF11 domain-containing protein" evidence="1">
    <location>
        <begin position="18"/>
        <end position="163"/>
    </location>
</feature>
<dbReference type="Proteomes" id="UP000236379">
    <property type="component" value="Unassembled WGS sequence"/>
</dbReference>
<dbReference type="OrthoDB" id="73823at2"/>
<accession>A0A2K3UYP8</accession>
<organism evidence="2 3">
    <name type="scientific">Deinococcus koreensis</name>
    <dbReference type="NCBI Taxonomy" id="2054903"/>
    <lineage>
        <taxon>Bacteria</taxon>
        <taxon>Thermotogati</taxon>
        <taxon>Deinococcota</taxon>
        <taxon>Deinococci</taxon>
        <taxon>Deinococcales</taxon>
        <taxon>Deinococcaceae</taxon>
        <taxon>Deinococcus</taxon>
    </lineage>
</organism>